<organism evidence="7 8">
    <name type="scientific">Anaeromassilibacillus senegalensis</name>
    <dbReference type="NCBI Taxonomy" id="1673717"/>
    <lineage>
        <taxon>Bacteria</taxon>
        <taxon>Bacillati</taxon>
        <taxon>Bacillota</taxon>
        <taxon>Clostridia</taxon>
        <taxon>Eubacteriales</taxon>
        <taxon>Acutalibacteraceae</taxon>
        <taxon>Anaeromassilibacillus</taxon>
    </lineage>
</organism>
<accession>A0ABS9MK32</accession>
<dbReference type="EMBL" id="JAKNHQ010000012">
    <property type="protein sequence ID" value="MCG4611173.1"/>
    <property type="molecule type" value="Genomic_DNA"/>
</dbReference>
<evidence type="ECO:0000256" key="4">
    <source>
        <dbReference type="ARBA" id="ARBA00023015"/>
    </source>
</evidence>
<evidence type="ECO:0000256" key="3">
    <source>
        <dbReference type="ARBA" id="ARBA00022833"/>
    </source>
</evidence>
<protein>
    <submittedName>
        <fullName evidence="7">Transcriptional repressor</fullName>
    </submittedName>
</protein>
<gene>
    <name evidence="7" type="ORF">L0P57_09550</name>
</gene>
<comment type="similarity">
    <text evidence="1">Belongs to the Fur family.</text>
</comment>
<dbReference type="SUPFAM" id="SSF46785">
    <property type="entry name" value="Winged helix' DNA-binding domain"/>
    <property type="match status" value="1"/>
</dbReference>
<dbReference type="Pfam" id="PF01475">
    <property type="entry name" value="FUR"/>
    <property type="match status" value="1"/>
</dbReference>
<proteinExistence type="inferred from homology"/>
<keyword evidence="4" id="KW-0805">Transcription regulation</keyword>
<dbReference type="Gene3D" id="1.10.10.10">
    <property type="entry name" value="Winged helix-like DNA-binding domain superfamily/Winged helix DNA-binding domain"/>
    <property type="match status" value="1"/>
</dbReference>
<evidence type="ECO:0000256" key="6">
    <source>
        <dbReference type="ARBA" id="ARBA00023163"/>
    </source>
</evidence>
<keyword evidence="2" id="KW-0678">Repressor</keyword>
<dbReference type="InterPro" id="IPR036390">
    <property type="entry name" value="WH_DNA-bd_sf"/>
</dbReference>
<keyword evidence="8" id="KW-1185">Reference proteome</keyword>
<dbReference type="PANTHER" id="PTHR33202:SF8">
    <property type="entry name" value="PEROXIDE-RESPONSIVE REPRESSOR PERR"/>
    <property type="match status" value="1"/>
</dbReference>
<dbReference type="InterPro" id="IPR002481">
    <property type="entry name" value="FUR"/>
</dbReference>
<dbReference type="Gene3D" id="3.30.1490.190">
    <property type="match status" value="1"/>
</dbReference>
<evidence type="ECO:0000256" key="2">
    <source>
        <dbReference type="ARBA" id="ARBA00022491"/>
    </source>
</evidence>
<dbReference type="PANTHER" id="PTHR33202">
    <property type="entry name" value="ZINC UPTAKE REGULATION PROTEIN"/>
    <property type="match status" value="1"/>
</dbReference>
<dbReference type="CDD" id="cd07153">
    <property type="entry name" value="Fur_like"/>
    <property type="match status" value="1"/>
</dbReference>
<name>A0ABS9MK32_9FIRM</name>
<evidence type="ECO:0000256" key="5">
    <source>
        <dbReference type="ARBA" id="ARBA00023125"/>
    </source>
</evidence>
<evidence type="ECO:0000313" key="7">
    <source>
        <dbReference type="EMBL" id="MCG4611173.1"/>
    </source>
</evidence>
<keyword evidence="5" id="KW-0238">DNA-binding</keyword>
<comment type="caution">
    <text evidence="7">The sequence shown here is derived from an EMBL/GenBank/DDBJ whole genome shotgun (WGS) entry which is preliminary data.</text>
</comment>
<reference evidence="7 8" key="1">
    <citation type="submission" date="2022-01" db="EMBL/GenBank/DDBJ databases">
        <title>Collection of gut derived symbiotic bacterial strains cultured from healthy donors.</title>
        <authorList>
            <person name="Lin H."/>
            <person name="Kohout C."/>
            <person name="Waligurski E."/>
            <person name="Pamer E.G."/>
        </authorList>
    </citation>
    <scope>NUCLEOTIDE SEQUENCE [LARGE SCALE GENOMIC DNA]</scope>
    <source>
        <strain evidence="7 8">DFI.7.58</strain>
    </source>
</reference>
<dbReference type="RefSeq" id="WP_087231152.1">
    <property type="nucleotide sequence ID" value="NZ_JAKNHQ010000012.1"/>
</dbReference>
<keyword evidence="6" id="KW-0804">Transcription</keyword>
<evidence type="ECO:0000313" key="8">
    <source>
        <dbReference type="Proteomes" id="UP001298681"/>
    </source>
</evidence>
<dbReference type="InterPro" id="IPR036388">
    <property type="entry name" value="WH-like_DNA-bd_sf"/>
</dbReference>
<dbReference type="InterPro" id="IPR043135">
    <property type="entry name" value="Fur_C"/>
</dbReference>
<dbReference type="Proteomes" id="UP001298681">
    <property type="component" value="Unassembled WGS sequence"/>
</dbReference>
<sequence>MKNTKQREAMLCVLRQSTDPLSAEDIFAQMKAAFPSLALSTIYRNLERFAADALVERSDFGDGVVRYSLAREQHGHYLVCTGCHAKIKLCDCPLSGMERTIAEETGFTVESHTLTIYGKCPKCAKKPETGGTSHGI</sequence>
<evidence type="ECO:0000256" key="1">
    <source>
        <dbReference type="ARBA" id="ARBA00007957"/>
    </source>
</evidence>
<keyword evidence="3" id="KW-0862">Zinc</keyword>